<dbReference type="InterPro" id="IPR029062">
    <property type="entry name" value="Class_I_gatase-like"/>
</dbReference>
<dbReference type="PANTHER" id="PTHR42733">
    <property type="entry name" value="DJ-1 PROTEIN"/>
    <property type="match status" value="1"/>
</dbReference>
<evidence type="ECO:0000313" key="3">
    <source>
        <dbReference type="EMBL" id="CAD6253380.1"/>
    </source>
</evidence>
<evidence type="ECO:0000313" key="4">
    <source>
        <dbReference type="Proteomes" id="UP000604825"/>
    </source>
</evidence>
<keyword evidence="4" id="KW-1185">Reference proteome</keyword>
<dbReference type="AlphaFoldDB" id="A0A811QB72"/>
<sequence>MAAPRKVLMLCGDYMEDYEAAVPLYALAALGITVDCAAPGKSPGDSCLTAVHDFLGFELYTELTGHRFTITADFAAASADPSCYDALVIPGGRFTEQLSADAAVVDLVAAFAALRRPLVLTCHSQLLLASAGGLSGGVRCTAFFSLRHVVEMAGGTWVDPEPFGFCVADGHVLSAIGWPAHAQIVAKLLDSMGERVVVDAGRGGGQRVLVLCAVSCLASPFPSPLAVLLLEVCLVRQPLVAPPLILIGRVQDYVDDCEANVPFRALAGVGCHVESACPTKRKGESVVTAIYDAATPAPPGATVTVSEERRGHNFVVTADWADANADDFDCVVVPGGRAPELLVTHDRAVALVKEFADKGKVVASIGQGHLLLAAAGLLRGRKWASGVPMRVVSRLAGAEAVETDGAVVDGGLVTAASWPDLAQFVARVLGLLGISVSF</sequence>
<dbReference type="EMBL" id="CAJGYO010000009">
    <property type="protein sequence ID" value="CAD6253380.1"/>
    <property type="molecule type" value="Genomic_DNA"/>
</dbReference>
<evidence type="ECO:0000259" key="2">
    <source>
        <dbReference type="Pfam" id="PF01965"/>
    </source>
</evidence>
<dbReference type="Pfam" id="PF01965">
    <property type="entry name" value="DJ-1_PfpI"/>
    <property type="match status" value="2"/>
</dbReference>
<dbReference type="OrthoDB" id="543156at2759"/>
<dbReference type="InterPro" id="IPR002818">
    <property type="entry name" value="DJ-1/PfpI"/>
</dbReference>
<name>A0A811QB72_9POAL</name>
<reference evidence="3" key="1">
    <citation type="submission" date="2020-10" db="EMBL/GenBank/DDBJ databases">
        <authorList>
            <person name="Han B."/>
            <person name="Lu T."/>
            <person name="Zhao Q."/>
            <person name="Huang X."/>
            <person name="Zhao Y."/>
        </authorList>
    </citation>
    <scope>NUCLEOTIDE SEQUENCE</scope>
</reference>
<dbReference type="CDD" id="cd03169">
    <property type="entry name" value="GATase1_PfpI_1"/>
    <property type="match status" value="1"/>
</dbReference>
<dbReference type="InterPro" id="IPR006286">
    <property type="entry name" value="C56_PfpI-like"/>
</dbReference>
<feature type="domain" description="DJ-1/PfpI" evidence="2">
    <location>
        <begin position="5"/>
        <end position="189"/>
    </location>
</feature>
<proteinExistence type="inferred from homology"/>
<dbReference type="PANTHER" id="PTHR42733:SF9">
    <property type="entry name" value="DJ-1 PROTEIN HOMOLOG E"/>
    <property type="match status" value="1"/>
</dbReference>
<organism evidence="3 4">
    <name type="scientific">Miscanthus lutarioriparius</name>
    <dbReference type="NCBI Taxonomy" id="422564"/>
    <lineage>
        <taxon>Eukaryota</taxon>
        <taxon>Viridiplantae</taxon>
        <taxon>Streptophyta</taxon>
        <taxon>Embryophyta</taxon>
        <taxon>Tracheophyta</taxon>
        <taxon>Spermatophyta</taxon>
        <taxon>Magnoliopsida</taxon>
        <taxon>Liliopsida</taxon>
        <taxon>Poales</taxon>
        <taxon>Poaceae</taxon>
        <taxon>PACMAD clade</taxon>
        <taxon>Panicoideae</taxon>
        <taxon>Andropogonodae</taxon>
        <taxon>Andropogoneae</taxon>
        <taxon>Saccharinae</taxon>
        <taxon>Miscanthus</taxon>
    </lineage>
</organism>
<evidence type="ECO:0000256" key="1">
    <source>
        <dbReference type="ARBA" id="ARBA00008542"/>
    </source>
</evidence>
<protein>
    <recommendedName>
        <fullName evidence="2">DJ-1/PfpI domain-containing protein</fullName>
    </recommendedName>
</protein>
<comment type="similarity">
    <text evidence="1">Belongs to the peptidase C56 family.</text>
</comment>
<accession>A0A811QB72</accession>
<dbReference type="Gene3D" id="3.40.50.880">
    <property type="match status" value="2"/>
</dbReference>
<comment type="caution">
    <text evidence="3">The sequence shown here is derived from an EMBL/GenBank/DDBJ whole genome shotgun (WGS) entry which is preliminary data.</text>
</comment>
<dbReference type="Proteomes" id="UP000604825">
    <property type="component" value="Unassembled WGS sequence"/>
</dbReference>
<gene>
    <name evidence="3" type="ORF">NCGR_LOCUS37007</name>
</gene>
<feature type="domain" description="DJ-1/PfpI" evidence="2">
    <location>
        <begin position="250"/>
        <end position="429"/>
    </location>
</feature>
<dbReference type="SUPFAM" id="SSF52317">
    <property type="entry name" value="Class I glutamine amidotransferase-like"/>
    <property type="match status" value="2"/>
</dbReference>